<sequence length="132" mass="15287">MRGLNKEKVSSLKNAFILSQEKKTIFKMQHKRKLMRRLAAFGVVGLIILGTMLSAVISQSASLEASEEKLVKAEQQLIKLEQQQKLSEEELERLKDDEYIADLARKDYFLSEEGEIIFNLPETDQKEQREEE</sequence>
<dbReference type="Pfam" id="PF04977">
    <property type="entry name" value="DivIC"/>
    <property type="match status" value="1"/>
</dbReference>
<name>A0A177KTT7_9BACI</name>
<evidence type="ECO:0000256" key="1">
    <source>
        <dbReference type="SAM" id="Coils"/>
    </source>
</evidence>
<dbReference type="PANTHER" id="PTHR40027">
    <property type="entry name" value="CELL DIVISION PROTEIN DIVIC"/>
    <property type="match status" value="1"/>
</dbReference>
<dbReference type="Proteomes" id="UP000077271">
    <property type="component" value="Unassembled WGS sequence"/>
</dbReference>
<evidence type="ECO:0000313" key="2">
    <source>
        <dbReference type="EMBL" id="OAH56783.1"/>
    </source>
</evidence>
<dbReference type="AlphaFoldDB" id="A0A177KTT7"/>
<dbReference type="GO" id="GO:0051301">
    <property type="term" value="P:cell division"/>
    <property type="evidence" value="ECO:0007669"/>
    <property type="project" value="InterPro"/>
</dbReference>
<dbReference type="OrthoDB" id="2991180at2"/>
<proteinExistence type="predicted"/>
<gene>
    <name evidence="2" type="ORF">AWH48_19790</name>
</gene>
<dbReference type="InterPro" id="IPR007060">
    <property type="entry name" value="FtsL/DivIC"/>
</dbReference>
<dbReference type="PANTHER" id="PTHR40027:SF1">
    <property type="entry name" value="CELL DIVISION PROTEIN DIVIC"/>
    <property type="match status" value="1"/>
</dbReference>
<accession>A0A177KTT7</accession>
<dbReference type="InterPro" id="IPR039076">
    <property type="entry name" value="DivIC"/>
</dbReference>
<evidence type="ECO:0008006" key="4">
    <source>
        <dbReference type="Google" id="ProtNLM"/>
    </source>
</evidence>
<feature type="coiled-coil region" evidence="1">
    <location>
        <begin position="56"/>
        <end position="97"/>
    </location>
</feature>
<protein>
    <recommendedName>
        <fullName evidence="4">Cell division protein DIVIC</fullName>
    </recommendedName>
</protein>
<dbReference type="RefSeq" id="WP_018395108.1">
    <property type="nucleotide sequence ID" value="NZ_LQWZ01000019.1"/>
</dbReference>
<comment type="caution">
    <text evidence="2">The sequence shown here is derived from an EMBL/GenBank/DDBJ whole genome shotgun (WGS) entry which is preliminary data.</text>
</comment>
<reference evidence="2 3" key="1">
    <citation type="submission" date="2016-01" db="EMBL/GenBank/DDBJ databases">
        <title>Investigation of taxonomic status of Bacillus aminovorans.</title>
        <authorList>
            <person name="Verma A."/>
            <person name="Pal Y."/>
            <person name="Krishnamurthi S."/>
        </authorList>
    </citation>
    <scope>NUCLEOTIDE SEQUENCE [LARGE SCALE GENOMIC DNA]</scope>
    <source>
        <strain evidence="2 3">DSM 4337</strain>
    </source>
</reference>
<evidence type="ECO:0000313" key="3">
    <source>
        <dbReference type="Proteomes" id="UP000077271"/>
    </source>
</evidence>
<keyword evidence="1" id="KW-0175">Coiled coil</keyword>
<organism evidence="2 3">
    <name type="scientific">Domibacillus aminovorans</name>
    <dbReference type="NCBI Taxonomy" id="29332"/>
    <lineage>
        <taxon>Bacteria</taxon>
        <taxon>Bacillati</taxon>
        <taxon>Bacillota</taxon>
        <taxon>Bacilli</taxon>
        <taxon>Bacillales</taxon>
        <taxon>Bacillaceae</taxon>
        <taxon>Domibacillus</taxon>
    </lineage>
</organism>
<dbReference type="EMBL" id="LQWZ01000019">
    <property type="protein sequence ID" value="OAH56783.1"/>
    <property type="molecule type" value="Genomic_DNA"/>
</dbReference>